<reference evidence="1 2" key="1">
    <citation type="submission" date="2024-03" db="EMBL/GenBank/DDBJ databases">
        <title>Aquirufa genome sequencing.</title>
        <authorList>
            <person name="Pitt A."/>
            <person name="Hahn M.W."/>
        </authorList>
    </citation>
    <scope>NUCLEOTIDE SEQUENCE [LARGE SCALE GENOMIC DNA]</scope>
    <source>
        <strain evidence="1 2">KTFRIE-69F</strain>
    </source>
</reference>
<keyword evidence="2" id="KW-1185">Reference proteome</keyword>
<gene>
    <name evidence="1" type="ORF">SKC35_07200</name>
</gene>
<name>A0ABW6D8Z0_9BACT</name>
<sequence length="62" mass="7204">MYISLTGLKPKGFFAYFRFWFLAIPSFRQAQIATGPTYGFESDTIPSWEEAYALLMEKGKFH</sequence>
<evidence type="ECO:0000313" key="1">
    <source>
        <dbReference type="EMBL" id="MFD3293468.1"/>
    </source>
</evidence>
<dbReference type="EMBL" id="JBBKXY010000002">
    <property type="protein sequence ID" value="MFD3293468.1"/>
    <property type="molecule type" value="Genomic_DNA"/>
</dbReference>
<organism evidence="1 2">
    <name type="scientific">Aquirufa originis</name>
    <dbReference type="NCBI Taxonomy" id="3096514"/>
    <lineage>
        <taxon>Bacteria</taxon>
        <taxon>Pseudomonadati</taxon>
        <taxon>Bacteroidota</taxon>
        <taxon>Cytophagia</taxon>
        <taxon>Cytophagales</taxon>
        <taxon>Flectobacillaceae</taxon>
        <taxon>Aquirufa</taxon>
    </lineage>
</organism>
<evidence type="ECO:0000313" key="2">
    <source>
        <dbReference type="Proteomes" id="UP001598112"/>
    </source>
</evidence>
<proteinExistence type="predicted"/>
<accession>A0ABW6D8Z0</accession>
<protein>
    <submittedName>
        <fullName evidence="1">Uncharacterized protein</fullName>
    </submittedName>
</protein>
<comment type="caution">
    <text evidence="1">The sequence shown here is derived from an EMBL/GenBank/DDBJ whole genome shotgun (WGS) entry which is preliminary data.</text>
</comment>
<dbReference type="Proteomes" id="UP001598112">
    <property type="component" value="Unassembled WGS sequence"/>
</dbReference>
<dbReference type="RefSeq" id="WP_377978715.1">
    <property type="nucleotide sequence ID" value="NZ_JBBKXY010000002.1"/>
</dbReference>